<organism evidence="1 2">
    <name type="scientific">Athelia psychrophila</name>
    <dbReference type="NCBI Taxonomy" id="1759441"/>
    <lineage>
        <taxon>Eukaryota</taxon>
        <taxon>Fungi</taxon>
        <taxon>Dikarya</taxon>
        <taxon>Basidiomycota</taxon>
        <taxon>Agaricomycotina</taxon>
        <taxon>Agaricomycetes</taxon>
        <taxon>Agaricomycetidae</taxon>
        <taxon>Atheliales</taxon>
        <taxon>Atheliaceae</taxon>
        <taxon>Athelia</taxon>
    </lineage>
</organism>
<proteinExistence type="predicted"/>
<accession>A0A166R3M4</accession>
<name>A0A166R3M4_9AGAM</name>
<dbReference type="AlphaFoldDB" id="A0A166R3M4"/>
<protein>
    <submittedName>
        <fullName evidence="1">Uncharacterized protein</fullName>
    </submittedName>
</protein>
<evidence type="ECO:0000313" key="2">
    <source>
        <dbReference type="Proteomes" id="UP000076532"/>
    </source>
</evidence>
<sequence length="91" mass="10283">MALEDMLHKLKGVEHPLRELMLSKAIISQAGREAVGQLRQLVDIKEFHVDWPTPFACRACGSHPHILPPTCRENCIYSEMGGDSRPWESDT</sequence>
<gene>
    <name evidence="1" type="ORF">FIBSPDRAFT_853044</name>
</gene>
<keyword evidence="2" id="KW-1185">Reference proteome</keyword>
<reference evidence="1 2" key="1">
    <citation type="journal article" date="2016" name="Mol. Biol. Evol.">
        <title>Comparative Genomics of Early-Diverging Mushroom-Forming Fungi Provides Insights into the Origins of Lignocellulose Decay Capabilities.</title>
        <authorList>
            <person name="Nagy L.G."/>
            <person name="Riley R."/>
            <person name="Tritt A."/>
            <person name="Adam C."/>
            <person name="Daum C."/>
            <person name="Floudas D."/>
            <person name="Sun H."/>
            <person name="Yadav J.S."/>
            <person name="Pangilinan J."/>
            <person name="Larsson K.H."/>
            <person name="Matsuura K."/>
            <person name="Barry K."/>
            <person name="Labutti K."/>
            <person name="Kuo R."/>
            <person name="Ohm R.A."/>
            <person name="Bhattacharya S.S."/>
            <person name="Shirouzu T."/>
            <person name="Yoshinaga Y."/>
            <person name="Martin F.M."/>
            <person name="Grigoriev I.V."/>
            <person name="Hibbett D.S."/>
        </authorList>
    </citation>
    <scope>NUCLEOTIDE SEQUENCE [LARGE SCALE GENOMIC DNA]</scope>
    <source>
        <strain evidence="1 2">CBS 109695</strain>
    </source>
</reference>
<dbReference type="EMBL" id="KV417506">
    <property type="protein sequence ID" value="KZP27864.1"/>
    <property type="molecule type" value="Genomic_DNA"/>
</dbReference>
<dbReference type="Proteomes" id="UP000076532">
    <property type="component" value="Unassembled WGS sequence"/>
</dbReference>
<evidence type="ECO:0000313" key="1">
    <source>
        <dbReference type="EMBL" id="KZP27864.1"/>
    </source>
</evidence>